<reference evidence="3 4" key="1">
    <citation type="journal article" date="2018" name="Sci. Data">
        <title>The draft genome sequence of cork oak.</title>
        <authorList>
            <person name="Ramos A.M."/>
            <person name="Usie A."/>
            <person name="Barbosa P."/>
            <person name="Barros P.M."/>
            <person name="Capote T."/>
            <person name="Chaves I."/>
            <person name="Simoes F."/>
            <person name="Abreu I."/>
            <person name="Carrasquinho I."/>
            <person name="Faro C."/>
            <person name="Guimaraes J.B."/>
            <person name="Mendonca D."/>
            <person name="Nobrega F."/>
            <person name="Rodrigues L."/>
            <person name="Saibo N.J.M."/>
            <person name="Varela M.C."/>
            <person name="Egas C."/>
            <person name="Matos J."/>
            <person name="Miguel C.M."/>
            <person name="Oliveira M.M."/>
            <person name="Ricardo C.P."/>
            <person name="Goncalves S."/>
        </authorList>
    </citation>
    <scope>NUCLEOTIDE SEQUENCE [LARGE SCALE GENOMIC DNA]</scope>
    <source>
        <strain evidence="4">cv. HL8</strain>
    </source>
</reference>
<evidence type="ECO:0000313" key="3">
    <source>
        <dbReference type="EMBL" id="KAK7815921.1"/>
    </source>
</evidence>
<keyword evidence="1" id="KW-0106">Calcium</keyword>
<sequence length="93" mass="10590">MVRLTVKGGATLPVPEDQLRNTFKKFDTDNDNQLSIEELTKAFQYLGSWFPAYRADRSLLHADANNDGFVNEEEMNQLLKYVAGLGFTVHRNP</sequence>
<feature type="domain" description="EF-hand" evidence="2">
    <location>
        <begin position="61"/>
        <end position="85"/>
    </location>
</feature>
<dbReference type="InterPro" id="IPR011992">
    <property type="entry name" value="EF-hand-dom_pair"/>
</dbReference>
<keyword evidence="4" id="KW-1185">Reference proteome</keyword>
<dbReference type="InterPro" id="IPR002048">
    <property type="entry name" value="EF_hand_dom"/>
</dbReference>
<dbReference type="AlphaFoldDB" id="A0AAW0IP37"/>
<dbReference type="Pfam" id="PF13499">
    <property type="entry name" value="EF-hand_7"/>
    <property type="match status" value="1"/>
</dbReference>
<evidence type="ECO:0000313" key="4">
    <source>
        <dbReference type="Proteomes" id="UP000237347"/>
    </source>
</evidence>
<organism evidence="3 4">
    <name type="scientific">Quercus suber</name>
    <name type="common">Cork oak</name>
    <dbReference type="NCBI Taxonomy" id="58331"/>
    <lineage>
        <taxon>Eukaryota</taxon>
        <taxon>Viridiplantae</taxon>
        <taxon>Streptophyta</taxon>
        <taxon>Embryophyta</taxon>
        <taxon>Tracheophyta</taxon>
        <taxon>Spermatophyta</taxon>
        <taxon>Magnoliopsida</taxon>
        <taxon>eudicotyledons</taxon>
        <taxon>Gunneridae</taxon>
        <taxon>Pentapetalae</taxon>
        <taxon>rosids</taxon>
        <taxon>fabids</taxon>
        <taxon>Fagales</taxon>
        <taxon>Fagaceae</taxon>
        <taxon>Quercus</taxon>
    </lineage>
</organism>
<dbReference type="PROSITE" id="PS00018">
    <property type="entry name" value="EF_HAND_1"/>
    <property type="match status" value="2"/>
</dbReference>
<feature type="domain" description="EF-hand" evidence="2">
    <location>
        <begin position="14"/>
        <end position="49"/>
    </location>
</feature>
<proteinExistence type="predicted"/>
<dbReference type="Proteomes" id="UP000237347">
    <property type="component" value="Unassembled WGS sequence"/>
</dbReference>
<dbReference type="EMBL" id="PKMF04000971">
    <property type="protein sequence ID" value="KAK7815921.1"/>
    <property type="molecule type" value="Genomic_DNA"/>
</dbReference>
<comment type="caution">
    <text evidence="3">The sequence shown here is derived from an EMBL/GenBank/DDBJ whole genome shotgun (WGS) entry which is preliminary data.</text>
</comment>
<dbReference type="GO" id="GO:0005509">
    <property type="term" value="F:calcium ion binding"/>
    <property type="evidence" value="ECO:0007669"/>
    <property type="project" value="InterPro"/>
</dbReference>
<dbReference type="InterPro" id="IPR018247">
    <property type="entry name" value="EF_Hand_1_Ca_BS"/>
</dbReference>
<dbReference type="SUPFAM" id="SSF47473">
    <property type="entry name" value="EF-hand"/>
    <property type="match status" value="1"/>
</dbReference>
<evidence type="ECO:0000256" key="1">
    <source>
        <dbReference type="ARBA" id="ARBA00022837"/>
    </source>
</evidence>
<protein>
    <submittedName>
        <fullName evidence="3">Calcium-binding protein cml26</fullName>
    </submittedName>
</protein>
<gene>
    <name evidence="3" type="primary">CML26_5</name>
    <name evidence="3" type="ORF">CFP56_000951</name>
</gene>
<dbReference type="SMART" id="SM00054">
    <property type="entry name" value="EFh"/>
    <property type="match status" value="2"/>
</dbReference>
<accession>A0AAW0IP37</accession>
<dbReference type="CDD" id="cd00051">
    <property type="entry name" value="EFh"/>
    <property type="match status" value="1"/>
</dbReference>
<evidence type="ECO:0000259" key="2">
    <source>
        <dbReference type="PROSITE" id="PS50222"/>
    </source>
</evidence>
<name>A0AAW0IP37_QUESU</name>
<dbReference type="Gene3D" id="1.10.238.10">
    <property type="entry name" value="EF-hand"/>
    <property type="match status" value="1"/>
</dbReference>
<dbReference type="PROSITE" id="PS50222">
    <property type="entry name" value="EF_HAND_2"/>
    <property type="match status" value="2"/>
</dbReference>